<comment type="subcellular location">
    <subcellularLocation>
        <location evidence="2 11">Cell membrane</location>
        <topology evidence="2 11">Multi-pass membrane protein</topology>
    </subcellularLocation>
</comment>
<sequence length="275" mass="30446">MTSNFRSLPVIALLTILSLPLVVMYAFTLVDSITDAEPGSLIPSEFTFHHWRFLWDDTTGRGSVWIATINTFIFAGSTAAIVCATSLTSAYALSRLNFPARRFFLAGVIILHAFPTITLIIAIFLILQFLGLFDTLIGVIMVKAALELPFGIWVMKGFYDTVPWEIEMAGVQDGASRFMVWRKLVLPQVQPGLSALLIFSFLSGWSEFILPLVLAPGSDAQVLSTYLAYFLLDDSLEVDFNLFKSVGLFYALPVILIYLAFQKKLMNIYGGGSKG</sequence>
<dbReference type="RefSeq" id="WP_176862534.1">
    <property type="nucleotide sequence ID" value="NZ_JABXWT010000002.1"/>
</dbReference>
<dbReference type="Pfam" id="PF00528">
    <property type="entry name" value="BPD_transp_1"/>
    <property type="match status" value="1"/>
</dbReference>
<dbReference type="EMBL" id="JABXWT010000002">
    <property type="protein sequence ID" value="NVO55245.1"/>
    <property type="molecule type" value="Genomic_DNA"/>
</dbReference>
<proteinExistence type="inferred from homology"/>
<evidence type="ECO:0000256" key="8">
    <source>
        <dbReference type="ARBA" id="ARBA00022989"/>
    </source>
</evidence>
<dbReference type="PANTHER" id="PTHR32243:SF50">
    <property type="entry name" value="MALTOSE_MALTODEXTRIN TRANSPORT SYSTEM PERMEASE PROTEIN MALG"/>
    <property type="match status" value="1"/>
</dbReference>
<evidence type="ECO:0000256" key="9">
    <source>
        <dbReference type="ARBA" id="ARBA00023136"/>
    </source>
</evidence>
<dbReference type="CDD" id="cd06261">
    <property type="entry name" value="TM_PBP2"/>
    <property type="match status" value="1"/>
</dbReference>
<keyword evidence="9 11" id="KW-0472">Membrane</keyword>
<dbReference type="PANTHER" id="PTHR32243">
    <property type="entry name" value="MALTOSE TRANSPORT SYSTEM PERMEASE-RELATED"/>
    <property type="match status" value="1"/>
</dbReference>
<feature type="transmembrane region" description="Helical" evidence="11">
    <location>
        <begin position="242"/>
        <end position="261"/>
    </location>
</feature>
<feature type="transmembrane region" description="Helical" evidence="11">
    <location>
        <begin position="64"/>
        <end position="91"/>
    </location>
</feature>
<evidence type="ECO:0000256" key="1">
    <source>
        <dbReference type="ARBA" id="ARBA00002264"/>
    </source>
</evidence>
<dbReference type="PROSITE" id="PS50928">
    <property type="entry name" value="ABC_TM1"/>
    <property type="match status" value="1"/>
</dbReference>
<evidence type="ECO:0000313" key="14">
    <source>
        <dbReference type="Proteomes" id="UP000630805"/>
    </source>
</evidence>
<dbReference type="Gene3D" id="1.10.3720.10">
    <property type="entry name" value="MetI-like"/>
    <property type="match status" value="1"/>
</dbReference>
<evidence type="ECO:0000256" key="7">
    <source>
        <dbReference type="ARBA" id="ARBA00022692"/>
    </source>
</evidence>
<reference evidence="13 14" key="1">
    <citation type="submission" date="2020-06" db="EMBL/GenBank/DDBJ databases">
        <authorList>
            <person name="Cao W.R."/>
        </authorList>
    </citation>
    <scope>NUCLEOTIDE SEQUENCE [LARGE SCALE GENOMIC DNA]</scope>
    <source>
        <strain evidence="13 14">B1Z28</strain>
    </source>
</reference>
<feature type="transmembrane region" description="Helical" evidence="11">
    <location>
        <begin position="136"/>
        <end position="155"/>
    </location>
</feature>
<keyword evidence="5" id="KW-1003">Cell membrane</keyword>
<evidence type="ECO:0000256" key="10">
    <source>
        <dbReference type="ARBA" id="ARBA00041109"/>
    </source>
</evidence>
<name>A0ABX2PM98_9RHOB</name>
<feature type="transmembrane region" description="Helical" evidence="11">
    <location>
        <begin position="103"/>
        <end position="130"/>
    </location>
</feature>
<keyword evidence="6" id="KW-0762">Sugar transport</keyword>
<keyword evidence="8 11" id="KW-1133">Transmembrane helix</keyword>
<gene>
    <name evidence="13" type="ORF">HW561_05515</name>
</gene>
<protein>
    <recommendedName>
        <fullName evidence="10">Maltose/maltodextrin transport system permease protein MalG</fullName>
    </recommendedName>
</protein>
<comment type="caution">
    <text evidence="13">The sequence shown here is derived from an EMBL/GenBank/DDBJ whole genome shotgun (WGS) entry which is preliminary data.</text>
</comment>
<accession>A0ABX2PM98</accession>
<dbReference type="InterPro" id="IPR050901">
    <property type="entry name" value="BP-dep_ABC_trans_perm"/>
</dbReference>
<evidence type="ECO:0000256" key="4">
    <source>
        <dbReference type="ARBA" id="ARBA00022448"/>
    </source>
</evidence>
<keyword evidence="14" id="KW-1185">Reference proteome</keyword>
<comment type="similarity">
    <text evidence="3">Belongs to the binding-protein-dependent transport system permease family. MalFG subfamily.</text>
</comment>
<dbReference type="InterPro" id="IPR000515">
    <property type="entry name" value="MetI-like"/>
</dbReference>
<keyword evidence="7 11" id="KW-0812">Transmembrane</keyword>
<evidence type="ECO:0000256" key="6">
    <source>
        <dbReference type="ARBA" id="ARBA00022597"/>
    </source>
</evidence>
<feature type="transmembrane region" description="Helical" evidence="11">
    <location>
        <begin position="7"/>
        <end position="27"/>
    </location>
</feature>
<dbReference type="Proteomes" id="UP000630805">
    <property type="component" value="Unassembled WGS sequence"/>
</dbReference>
<evidence type="ECO:0000256" key="5">
    <source>
        <dbReference type="ARBA" id="ARBA00022475"/>
    </source>
</evidence>
<dbReference type="SUPFAM" id="SSF161098">
    <property type="entry name" value="MetI-like"/>
    <property type="match status" value="1"/>
</dbReference>
<evidence type="ECO:0000259" key="12">
    <source>
        <dbReference type="PROSITE" id="PS50928"/>
    </source>
</evidence>
<comment type="function">
    <text evidence="1">Part of the ABC transporter complex MalEFGK involved in maltose/maltodextrin import. Probably responsible for the translocation of the substrate across the membrane.</text>
</comment>
<dbReference type="InterPro" id="IPR035906">
    <property type="entry name" value="MetI-like_sf"/>
</dbReference>
<evidence type="ECO:0000256" key="3">
    <source>
        <dbReference type="ARBA" id="ARBA00009047"/>
    </source>
</evidence>
<organism evidence="13 14">
    <name type="scientific">Ruegeria haliotis</name>
    <dbReference type="NCBI Taxonomy" id="2747601"/>
    <lineage>
        <taxon>Bacteria</taxon>
        <taxon>Pseudomonadati</taxon>
        <taxon>Pseudomonadota</taxon>
        <taxon>Alphaproteobacteria</taxon>
        <taxon>Rhodobacterales</taxon>
        <taxon>Roseobacteraceae</taxon>
        <taxon>Ruegeria</taxon>
    </lineage>
</organism>
<evidence type="ECO:0000256" key="11">
    <source>
        <dbReference type="RuleBase" id="RU363032"/>
    </source>
</evidence>
<keyword evidence="4 11" id="KW-0813">Transport</keyword>
<feature type="transmembrane region" description="Helical" evidence="11">
    <location>
        <begin position="192"/>
        <end position="214"/>
    </location>
</feature>
<feature type="domain" description="ABC transmembrane type-1" evidence="12">
    <location>
        <begin position="68"/>
        <end position="261"/>
    </location>
</feature>
<evidence type="ECO:0000256" key="2">
    <source>
        <dbReference type="ARBA" id="ARBA00004651"/>
    </source>
</evidence>
<evidence type="ECO:0000313" key="13">
    <source>
        <dbReference type="EMBL" id="NVO55245.1"/>
    </source>
</evidence>